<dbReference type="AlphaFoldDB" id="A0A6L3B2P3"/>
<evidence type="ECO:0000313" key="1">
    <source>
        <dbReference type="EMBL" id="KAA0686207.1"/>
    </source>
</evidence>
<organism evidence="1 2">
    <name type="scientific">Azospirillum brasilense</name>
    <dbReference type="NCBI Taxonomy" id="192"/>
    <lineage>
        <taxon>Bacteria</taxon>
        <taxon>Pseudomonadati</taxon>
        <taxon>Pseudomonadota</taxon>
        <taxon>Alphaproteobacteria</taxon>
        <taxon>Rhodospirillales</taxon>
        <taxon>Azospirillaceae</taxon>
        <taxon>Azospirillum</taxon>
    </lineage>
</organism>
<reference evidence="1 2" key="1">
    <citation type="submission" date="2018-07" db="EMBL/GenBank/DDBJ databases">
        <title>Genome sequence of Roseomonas fauriae ATCC 49958.</title>
        <authorList>
            <person name="Sant'Anna F.H."/>
            <person name="Baldani J.I."/>
            <person name="Zilli J.E."/>
            <person name="Reis V.M."/>
            <person name="Hartmann A."/>
            <person name="Cruz L."/>
            <person name="de Souza E.M."/>
            <person name="de Oliveira Pedrosa F."/>
            <person name="Passaglia L.M.P."/>
        </authorList>
    </citation>
    <scope>NUCLEOTIDE SEQUENCE [LARGE SCALE GENOMIC DNA]</scope>
    <source>
        <strain evidence="1 2">ATCC 49958</strain>
    </source>
</reference>
<comment type="caution">
    <text evidence="1">The sequence shown here is derived from an EMBL/GenBank/DDBJ whole genome shotgun (WGS) entry which is preliminary data.</text>
</comment>
<gene>
    <name evidence="1" type="ORF">DS837_10950</name>
</gene>
<accession>A0A6L3B2P3</accession>
<evidence type="ECO:0000313" key="2">
    <source>
        <dbReference type="Proteomes" id="UP000476837"/>
    </source>
</evidence>
<protein>
    <submittedName>
        <fullName evidence="1">Uncharacterized protein</fullName>
    </submittedName>
</protein>
<name>A0A6L3B2P3_AZOBR</name>
<sequence>MHRELSMRLYERYPGVFGQRDLPPSDSLMSFGIECEDGWFSILDALCEVLTVHAVEAGTPLVEAVQIKEKYGGLSFCTRGHDRFEDGAIDLAEAFSNRVCEETGAPGRPCRCGGWLRTLSPAEAARQGCEPRDLSRWRAPRIPELDTTLAQTLAQRHPLVMVGQLDVPPGWSDLADTYLDLLTRPSERHGAPYRVEFLGREDGRLLAVASPPMGRSLDDLCGLGAFLEAMSRRLDPDTGMPVAVGTDRCG</sequence>
<proteinExistence type="predicted"/>
<dbReference type="EMBL" id="QOKV01000005">
    <property type="protein sequence ID" value="KAA0686207.1"/>
    <property type="molecule type" value="Genomic_DNA"/>
</dbReference>
<dbReference type="Proteomes" id="UP000476837">
    <property type="component" value="Unassembled WGS sequence"/>
</dbReference>